<reference evidence="3 4" key="1">
    <citation type="submission" date="2018-07" db="EMBL/GenBank/DDBJ databases">
        <title>Genomic Encyclopedia of Type Strains, Phase IV (KMG-IV): sequencing the most valuable type-strain genomes for metagenomic binning, comparative biology and taxonomic classification.</title>
        <authorList>
            <person name="Goeker M."/>
        </authorList>
    </citation>
    <scope>NUCLEOTIDE SEQUENCE [LARGE SCALE GENOMIC DNA]</scope>
    <source>
        <strain evidence="3 4">DSM 27696</strain>
    </source>
</reference>
<accession>A0A368Y4Y3</accession>
<protein>
    <submittedName>
        <fullName evidence="3">Putative dehydrogenase</fullName>
    </submittedName>
</protein>
<organism evidence="3 4">
    <name type="scientific">Saliterribacillus persicus</name>
    <dbReference type="NCBI Taxonomy" id="930114"/>
    <lineage>
        <taxon>Bacteria</taxon>
        <taxon>Bacillati</taxon>
        <taxon>Bacillota</taxon>
        <taxon>Bacilli</taxon>
        <taxon>Bacillales</taxon>
        <taxon>Bacillaceae</taxon>
        <taxon>Saliterribacillus</taxon>
    </lineage>
</organism>
<dbReference type="SUPFAM" id="SSF51735">
    <property type="entry name" value="NAD(P)-binding Rossmann-fold domains"/>
    <property type="match status" value="1"/>
</dbReference>
<dbReference type="Pfam" id="PF22725">
    <property type="entry name" value="GFO_IDH_MocA_C3"/>
    <property type="match status" value="1"/>
</dbReference>
<evidence type="ECO:0000313" key="3">
    <source>
        <dbReference type="EMBL" id="RCW74799.1"/>
    </source>
</evidence>
<proteinExistence type="predicted"/>
<feature type="domain" description="Gfo/Idh/MocA-like oxidoreductase N-terminal" evidence="1">
    <location>
        <begin position="6"/>
        <end position="127"/>
    </location>
</feature>
<dbReference type="InterPro" id="IPR052515">
    <property type="entry name" value="Gfo/Idh/MocA_Oxidoreductase"/>
</dbReference>
<evidence type="ECO:0000313" key="4">
    <source>
        <dbReference type="Proteomes" id="UP000252585"/>
    </source>
</evidence>
<sequence>MTKEVSVLLVGIGGYGNMYAKTLLESTDVSAYVKGVVEINPKHAPAYQTIMDKNIPIYNSIEDFYEEQEADLAIISTPIHLHKDQACYAMEHGSHVLCEKPVTANPEHLTEMKKSRDKTGKFLAIGFNWSFTKSVQSLKQDILNGEFGKPLSMKSLVLWPRNEDYYNRSSWAGKKYSANGDMIFDSVANNATAHFLHHLFYLSGEKIDQSATIQSLTAELYRANPIETFDTCAVKIKTTNNVDITYLASHAVEKEYRPKYTLTFENAMIKYHPDGSTSDIIVEFKDGTVKKYEDPEHNHLEKLTVCIEAIKHNHKDILCGLEAASSHVNAIYAMHQSVKEIPVFPNHWIAYDDERKLTTVQGLSETLKQCYRQESLPNELGVEWSEIGETITFS</sequence>
<dbReference type="AlphaFoldDB" id="A0A368Y4Y3"/>
<dbReference type="RefSeq" id="WP_114351915.1">
    <property type="nucleotide sequence ID" value="NZ_QPJJ01000003.1"/>
</dbReference>
<dbReference type="Gene3D" id="3.30.360.10">
    <property type="entry name" value="Dihydrodipicolinate Reductase, domain 2"/>
    <property type="match status" value="1"/>
</dbReference>
<gene>
    <name evidence="3" type="ORF">DFR57_10395</name>
</gene>
<dbReference type="GO" id="GO:0000166">
    <property type="term" value="F:nucleotide binding"/>
    <property type="evidence" value="ECO:0007669"/>
    <property type="project" value="InterPro"/>
</dbReference>
<dbReference type="OrthoDB" id="9781966at2"/>
<keyword evidence="4" id="KW-1185">Reference proteome</keyword>
<dbReference type="Gene3D" id="3.40.50.720">
    <property type="entry name" value="NAD(P)-binding Rossmann-like Domain"/>
    <property type="match status" value="1"/>
</dbReference>
<comment type="caution">
    <text evidence="3">The sequence shown here is derived from an EMBL/GenBank/DDBJ whole genome shotgun (WGS) entry which is preliminary data.</text>
</comment>
<dbReference type="Proteomes" id="UP000252585">
    <property type="component" value="Unassembled WGS sequence"/>
</dbReference>
<dbReference type="EMBL" id="QPJJ01000003">
    <property type="protein sequence ID" value="RCW74799.1"/>
    <property type="molecule type" value="Genomic_DNA"/>
</dbReference>
<dbReference type="PANTHER" id="PTHR43249">
    <property type="entry name" value="UDP-N-ACETYL-2-AMINO-2-DEOXY-D-GLUCURONATE OXIDASE"/>
    <property type="match status" value="1"/>
</dbReference>
<dbReference type="Pfam" id="PF01408">
    <property type="entry name" value="GFO_IDH_MocA"/>
    <property type="match status" value="1"/>
</dbReference>
<evidence type="ECO:0000259" key="2">
    <source>
        <dbReference type="Pfam" id="PF22725"/>
    </source>
</evidence>
<feature type="domain" description="GFO/IDH/MocA-like oxidoreductase" evidence="2">
    <location>
        <begin position="136"/>
        <end position="269"/>
    </location>
</feature>
<dbReference type="PANTHER" id="PTHR43249:SF1">
    <property type="entry name" value="D-GLUCOSIDE 3-DEHYDROGENASE"/>
    <property type="match status" value="1"/>
</dbReference>
<dbReference type="SUPFAM" id="SSF55347">
    <property type="entry name" value="Glyceraldehyde-3-phosphate dehydrogenase-like, C-terminal domain"/>
    <property type="match status" value="1"/>
</dbReference>
<dbReference type="InterPro" id="IPR000683">
    <property type="entry name" value="Gfo/Idh/MocA-like_OxRdtase_N"/>
</dbReference>
<dbReference type="InterPro" id="IPR036291">
    <property type="entry name" value="NAD(P)-bd_dom_sf"/>
</dbReference>
<dbReference type="InterPro" id="IPR055170">
    <property type="entry name" value="GFO_IDH_MocA-like_dom"/>
</dbReference>
<name>A0A368Y4Y3_9BACI</name>
<evidence type="ECO:0000259" key="1">
    <source>
        <dbReference type="Pfam" id="PF01408"/>
    </source>
</evidence>